<protein>
    <submittedName>
        <fullName evidence="1">Uncharacterized protein</fullName>
    </submittedName>
</protein>
<evidence type="ECO:0000313" key="2">
    <source>
        <dbReference type="Proteomes" id="UP000886653"/>
    </source>
</evidence>
<dbReference type="EMBL" id="MU167470">
    <property type="protein sequence ID" value="KAG0140157.1"/>
    <property type="molecule type" value="Genomic_DNA"/>
</dbReference>
<evidence type="ECO:0000313" key="1">
    <source>
        <dbReference type="EMBL" id="KAG0140157.1"/>
    </source>
</evidence>
<comment type="caution">
    <text evidence="1">The sequence shown here is derived from an EMBL/GenBank/DDBJ whole genome shotgun (WGS) entry which is preliminary data.</text>
</comment>
<accession>A0A9P6N737</accession>
<keyword evidence="2" id="KW-1185">Reference proteome</keyword>
<dbReference type="OrthoDB" id="3344688at2759"/>
<sequence length="56" mass="6132">MSTCHAEFMAIGAACRDMKVKLEWIPGQQQLADILMKALGPKKFVEGQRGLGILSN</sequence>
<name>A0A9P6N737_9BASI</name>
<proteinExistence type="predicted"/>
<gene>
    <name evidence="1" type="ORF">CROQUDRAFT_100517</name>
</gene>
<reference evidence="1" key="1">
    <citation type="submission" date="2013-11" db="EMBL/GenBank/DDBJ databases">
        <title>Genome sequence of the fusiform rust pathogen reveals effectors for host alternation and coevolution with pine.</title>
        <authorList>
            <consortium name="DOE Joint Genome Institute"/>
            <person name="Smith K."/>
            <person name="Pendleton A."/>
            <person name="Kubisiak T."/>
            <person name="Anderson C."/>
            <person name="Salamov A."/>
            <person name="Aerts A."/>
            <person name="Riley R."/>
            <person name="Clum A."/>
            <person name="Lindquist E."/>
            <person name="Ence D."/>
            <person name="Campbell M."/>
            <person name="Kronenberg Z."/>
            <person name="Feau N."/>
            <person name="Dhillon B."/>
            <person name="Hamelin R."/>
            <person name="Burleigh J."/>
            <person name="Smith J."/>
            <person name="Yandell M."/>
            <person name="Nelson C."/>
            <person name="Grigoriev I."/>
            <person name="Davis J."/>
        </authorList>
    </citation>
    <scope>NUCLEOTIDE SEQUENCE</scope>
    <source>
        <strain evidence="1">G11</strain>
    </source>
</reference>
<organism evidence="1 2">
    <name type="scientific">Cronartium quercuum f. sp. fusiforme G11</name>
    <dbReference type="NCBI Taxonomy" id="708437"/>
    <lineage>
        <taxon>Eukaryota</taxon>
        <taxon>Fungi</taxon>
        <taxon>Dikarya</taxon>
        <taxon>Basidiomycota</taxon>
        <taxon>Pucciniomycotina</taxon>
        <taxon>Pucciniomycetes</taxon>
        <taxon>Pucciniales</taxon>
        <taxon>Coleosporiaceae</taxon>
        <taxon>Cronartium</taxon>
    </lineage>
</organism>
<dbReference type="AlphaFoldDB" id="A0A9P6N737"/>
<dbReference type="Proteomes" id="UP000886653">
    <property type="component" value="Unassembled WGS sequence"/>
</dbReference>